<dbReference type="EMBL" id="VCGU01000010">
    <property type="protein sequence ID" value="TRY68506.1"/>
    <property type="molecule type" value="Genomic_DNA"/>
</dbReference>
<evidence type="ECO:0000313" key="5">
    <source>
        <dbReference type="Proteomes" id="UP000318571"/>
    </source>
</evidence>
<dbReference type="Proteomes" id="UP000318571">
    <property type="component" value="Chromosome 1"/>
</dbReference>
<comment type="caution">
    <text evidence="4">The sequence shown here is derived from an EMBL/GenBank/DDBJ whole genome shotgun (WGS) entry which is preliminary data.</text>
</comment>
<dbReference type="Gene3D" id="3.30.160.60">
    <property type="entry name" value="Classic Zinc Finger"/>
    <property type="match status" value="1"/>
</dbReference>
<dbReference type="SUPFAM" id="SSF57667">
    <property type="entry name" value="beta-beta-alpha zinc fingers"/>
    <property type="match status" value="1"/>
</dbReference>
<keyword evidence="1" id="KW-0479">Metal-binding</keyword>
<dbReference type="PROSITE" id="PS50157">
    <property type="entry name" value="ZINC_FINGER_C2H2_2"/>
    <property type="match status" value="2"/>
</dbReference>
<dbReference type="OrthoDB" id="6910977at2759"/>
<gene>
    <name evidence="4" type="ORF">TCAL_14229</name>
</gene>
<dbReference type="STRING" id="6832.A0A553NSU1"/>
<dbReference type="SMART" id="SM00355">
    <property type="entry name" value="ZnF_C2H2"/>
    <property type="match status" value="2"/>
</dbReference>
<feature type="domain" description="C2H2-type" evidence="3">
    <location>
        <begin position="236"/>
        <end position="262"/>
    </location>
</feature>
<dbReference type="AlphaFoldDB" id="A0A553NSU1"/>
<reference evidence="4 5" key="1">
    <citation type="journal article" date="2018" name="Nat. Ecol. Evol.">
        <title>Genomic signatures of mitonuclear coevolution across populations of Tigriopus californicus.</title>
        <authorList>
            <person name="Barreto F.S."/>
            <person name="Watson E.T."/>
            <person name="Lima T.G."/>
            <person name="Willett C.S."/>
            <person name="Edmands S."/>
            <person name="Li W."/>
            <person name="Burton R.S."/>
        </authorList>
    </citation>
    <scope>NUCLEOTIDE SEQUENCE [LARGE SCALE GENOMIC DNA]</scope>
    <source>
        <strain evidence="4 5">San Diego</strain>
    </source>
</reference>
<accession>A0A553NSU1</accession>
<dbReference type="PROSITE" id="PS00028">
    <property type="entry name" value="ZINC_FINGER_C2H2_1"/>
    <property type="match status" value="1"/>
</dbReference>
<name>A0A553NSU1_TIGCA</name>
<evidence type="ECO:0000256" key="1">
    <source>
        <dbReference type="PROSITE-ProRule" id="PRU00042"/>
    </source>
</evidence>
<protein>
    <recommendedName>
        <fullName evidence="3">C2H2-type domain-containing protein</fullName>
    </recommendedName>
</protein>
<sequence>MDHQLGSLRSLFRPKDVSSERNRSKAKNFDKTASANVQKLGSKVIVASHTVRNADAESSQGKLGQAFSNMLVSLKNVVVGNMLPESISPPRFSSGSIQASKRGYGKLLTDMDSPFLSRRQMELTERVPSTHAKPECSATPFSELSRAKAKYSNSIKSTSLHGISATSIVLEAQIPRSNSMAPVLETNNNSTQCSWSPIPYDLDPNGYDCYPHDLVDHDDYSGSELSDDETSWEEDFSCVVCERAFFTARQLERHQIRKRHWGCGECDRRFNSQMLLEYHKEEFNHWSEEDFPYDSEDEDFESLREVMNDVREEETEFGPDEQEKEMLL</sequence>
<dbReference type="GO" id="GO:0008270">
    <property type="term" value="F:zinc ion binding"/>
    <property type="evidence" value="ECO:0007669"/>
    <property type="project" value="UniProtKB-KW"/>
</dbReference>
<organism evidence="4 5">
    <name type="scientific">Tigriopus californicus</name>
    <name type="common">Marine copepod</name>
    <dbReference type="NCBI Taxonomy" id="6832"/>
    <lineage>
        <taxon>Eukaryota</taxon>
        <taxon>Metazoa</taxon>
        <taxon>Ecdysozoa</taxon>
        <taxon>Arthropoda</taxon>
        <taxon>Crustacea</taxon>
        <taxon>Multicrustacea</taxon>
        <taxon>Hexanauplia</taxon>
        <taxon>Copepoda</taxon>
        <taxon>Harpacticoida</taxon>
        <taxon>Harpacticidae</taxon>
        <taxon>Tigriopus</taxon>
    </lineage>
</organism>
<keyword evidence="1" id="KW-0863">Zinc-finger</keyword>
<keyword evidence="5" id="KW-1185">Reference proteome</keyword>
<dbReference type="InterPro" id="IPR036236">
    <property type="entry name" value="Znf_C2H2_sf"/>
</dbReference>
<evidence type="ECO:0000313" key="4">
    <source>
        <dbReference type="EMBL" id="TRY68506.1"/>
    </source>
</evidence>
<proteinExistence type="predicted"/>
<evidence type="ECO:0000259" key="3">
    <source>
        <dbReference type="PROSITE" id="PS50157"/>
    </source>
</evidence>
<dbReference type="InterPro" id="IPR013087">
    <property type="entry name" value="Znf_C2H2_type"/>
</dbReference>
<feature type="domain" description="C2H2-type" evidence="3">
    <location>
        <begin position="261"/>
        <end position="290"/>
    </location>
</feature>
<keyword evidence="1" id="KW-0862">Zinc</keyword>
<evidence type="ECO:0000256" key="2">
    <source>
        <dbReference type="SAM" id="MobiDB-lite"/>
    </source>
</evidence>
<feature type="region of interest" description="Disordered" evidence="2">
    <location>
        <begin position="1"/>
        <end position="31"/>
    </location>
</feature>
<feature type="compositionally biased region" description="Basic and acidic residues" evidence="2">
    <location>
        <begin position="13"/>
        <end position="30"/>
    </location>
</feature>